<dbReference type="EMBL" id="MU393423">
    <property type="protein sequence ID" value="KAI4870719.1"/>
    <property type="molecule type" value="Genomic_DNA"/>
</dbReference>
<gene>
    <name evidence="1" type="ORF">F4820DRAFT_222542</name>
</gene>
<comment type="caution">
    <text evidence="1">The sequence shown here is derived from an EMBL/GenBank/DDBJ whole genome shotgun (WGS) entry which is preliminary data.</text>
</comment>
<protein>
    <submittedName>
        <fullName evidence="1">Uncharacterized protein</fullName>
    </submittedName>
</protein>
<organism evidence="1 2">
    <name type="scientific">Hypoxylon rubiginosum</name>
    <dbReference type="NCBI Taxonomy" id="110542"/>
    <lineage>
        <taxon>Eukaryota</taxon>
        <taxon>Fungi</taxon>
        <taxon>Dikarya</taxon>
        <taxon>Ascomycota</taxon>
        <taxon>Pezizomycotina</taxon>
        <taxon>Sordariomycetes</taxon>
        <taxon>Xylariomycetidae</taxon>
        <taxon>Xylariales</taxon>
        <taxon>Hypoxylaceae</taxon>
        <taxon>Hypoxylon</taxon>
    </lineage>
</organism>
<evidence type="ECO:0000313" key="2">
    <source>
        <dbReference type="Proteomes" id="UP001497700"/>
    </source>
</evidence>
<sequence length="650" mass="70511">MPPSSADSGPASFFPSASASDRPASSSTPTIGTTNSSSAAATAPARSPSSNGNLSADISKGLAGSSHNDQSPDSDGWSLPGRDRSRGRVEDHSYPEDQRTKKRRTGPSSRGVANLTPEQLAKKRANDREAQRAIRERTKNQIENLERRIRELTSQQPYQELQAAIRAKEAVEAENAEIKNRLASVMSLIQSILSNQQAEGTFTSSPFPSFTPTQTTAATTQRSPSAPTTYNTSTPASAAASPASAADSWQQSQGQQPSPSFTQVQLLGQQQQQQQRHEPFHNLDLGAGGEQLKLDFLLDPSQRVQRMQTGADGAQDTPEYQHLPMKHDWNAVAIAQSTFMPLNRDCVVVNGGGRGGPGPQQQQQRQRIEYTTATAPQQEEDMLLLQNPAAGALSSSSSSWVGTSAPIRNGPPTCPLDGLLLDFLHERRQRAAEGVPAREVVGPRYPSVRSLLNPAHSAHSHPLSKVFTDILAAFPGISGLPERVAVLYYMFLVMRWQVSPTRDNYDMLPPFAAPTPAQLSTPHPAWVDHLPFPRMRDAIAREYSPAEFLFDNFFIPFTTTISLNWPYEQTDALLRSPDGAELLINPVFERHMWRLENWTLGPAFDDAFPRLRGTYNLKRDEGSVRGGGAGAGGGCGGGNGECVDGHFSGG</sequence>
<evidence type="ECO:0000313" key="1">
    <source>
        <dbReference type="EMBL" id="KAI4870719.1"/>
    </source>
</evidence>
<proteinExistence type="predicted"/>
<reference evidence="1 2" key="1">
    <citation type="journal article" date="2022" name="New Phytol.">
        <title>Ecological generalism drives hyperdiversity of secondary metabolite gene clusters in xylarialean endophytes.</title>
        <authorList>
            <person name="Franco M.E.E."/>
            <person name="Wisecaver J.H."/>
            <person name="Arnold A.E."/>
            <person name="Ju Y.M."/>
            <person name="Slot J.C."/>
            <person name="Ahrendt S."/>
            <person name="Moore L.P."/>
            <person name="Eastman K.E."/>
            <person name="Scott K."/>
            <person name="Konkel Z."/>
            <person name="Mondo S.J."/>
            <person name="Kuo A."/>
            <person name="Hayes R.D."/>
            <person name="Haridas S."/>
            <person name="Andreopoulos B."/>
            <person name="Riley R."/>
            <person name="LaButti K."/>
            <person name="Pangilinan J."/>
            <person name="Lipzen A."/>
            <person name="Amirebrahimi M."/>
            <person name="Yan J."/>
            <person name="Adam C."/>
            <person name="Keymanesh K."/>
            <person name="Ng V."/>
            <person name="Louie K."/>
            <person name="Northen T."/>
            <person name="Drula E."/>
            <person name="Henrissat B."/>
            <person name="Hsieh H.M."/>
            <person name="Youens-Clark K."/>
            <person name="Lutzoni F."/>
            <person name="Miadlikowska J."/>
            <person name="Eastwood D.C."/>
            <person name="Hamelin R.C."/>
            <person name="Grigoriev I.V."/>
            <person name="U'Ren J.M."/>
        </authorList>
    </citation>
    <scope>NUCLEOTIDE SEQUENCE [LARGE SCALE GENOMIC DNA]</scope>
    <source>
        <strain evidence="1 2">CBS 119005</strain>
    </source>
</reference>
<name>A0ACB9ZHR0_9PEZI</name>
<dbReference type="Proteomes" id="UP001497700">
    <property type="component" value="Unassembled WGS sequence"/>
</dbReference>
<keyword evidence="2" id="KW-1185">Reference proteome</keyword>
<accession>A0ACB9ZHR0</accession>